<gene>
    <name evidence="2" type="ORF">QBC42DRAFT_317761</name>
</gene>
<evidence type="ECO:0000259" key="1">
    <source>
        <dbReference type="SMART" id="SM00829"/>
    </source>
</evidence>
<dbReference type="SUPFAM" id="SSF51735">
    <property type="entry name" value="NAD(P)-binding Rossmann-fold domains"/>
    <property type="match status" value="1"/>
</dbReference>
<protein>
    <recommendedName>
        <fullName evidence="1">Enoyl reductase (ER) domain-containing protein</fullName>
    </recommendedName>
</protein>
<dbReference type="InterPro" id="IPR013154">
    <property type="entry name" value="ADH-like_N"/>
</dbReference>
<dbReference type="SMART" id="SM00829">
    <property type="entry name" value="PKS_ER"/>
    <property type="match status" value="1"/>
</dbReference>
<dbReference type="Proteomes" id="UP001321749">
    <property type="component" value="Unassembled WGS sequence"/>
</dbReference>
<name>A0AAV9HBW3_9PEZI</name>
<dbReference type="InterPro" id="IPR052711">
    <property type="entry name" value="Zinc_ADH-like"/>
</dbReference>
<dbReference type="InterPro" id="IPR011032">
    <property type="entry name" value="GroES-like_sf"/>
</dbReference>
<accession>A0AAV9HBW3</accession>
<keyword evidence="3" id="KW-1185">Reference proteome</keyword>
<reference evidence="2" key="1">
    <citation type="journal article" date="2023" name="Mol. Phylogenet. Evol.">
        <title>Genome-scale phylogeny and comparative genomics of the fungal order Sordariales.</title>
        <authorList>
            <person name="Hensen N."/>
            <person name="Bonometti L."/>
            <person name="Westerberg I."/>
            <person name="Brannstrom I.O."/>
            <person name="Guillou S."/>
            <person name="Cros-Aarteil S."/>
            <person name="Calhoun S."/>
            <person name="Haridas S."/>
            <person name="Kuo A."/>
            <person name="Mondo S."/>
            <person name="Pangilinan J."/>
            <person name="Riley R."/>
            <person name="LaButti K."/>
            <person name="Andreopoulos B."/>
            <person name="Lipzen A."/>
            <person name="Chen C."/>
            <person name="Yan M."/>
            <person name="Daum C."/>
            <person name="Ng V."/>
            <person name="Clum A."/>
            <person name="Steindorff A."/>
            <person name="Ohm R.A."/>
            <person name="Martin F."/>
            <person name="Silar P."/>
            <person name="Natvig D.O."/>
            <person name="Lalanne C."/>
            <person name="Gautier V."/>
            <person name="Ament-Velasquez S.L."/>
            <person name="Kruys A."/>
            <person name="Hutchinson M.I."/>
            <person name="Powell A.J."/>
            <person name="Barry K."/>
            <person name="Miller A.N."/>
            <person name="Grigoriev I.V."/>
            <person name="Debuchy R."/>
            <person name="Gladieux P."/>
            <person name="Hiltunen Thoren M."/>
            <person name="Johannesson H."/>
        </authorList>
    </citation>
    <scope>NUCLEOTIDE SEQUENCE</scope>
    <source>
        <strain evidence="2">PSN324</strain>
    </source>
</reference>
<organism evidence="2 3">
    <name type="scientific">Cladorrhinum samala</name>
    <dbReference type="NCBI Taxonomy" id="585594"/>
    <lineage>
        <taxon>Eukaryota</taxon>
        <taxon>Fungi</taxon>
        <taxon>Dikarya</taxon>
        <taxon>Ascomycota</taxon>
        <taxon>Pezizomycotina</taxon>
        <taxon>Sordariomycetes</taxon>
        <taxon>Sordariomycetidae</taxon>
        <taxon>Sordariales</taxon>
        <taxon>Podosporaceae</taxon>
        <taxon>Cladorrhinum</taxon>
    </lineage>
</organism>
<dbReference type="Pfam" id="PF00107">
    <property type="entry name" value="ADH_zinc_N"/>
    <property type="match status" value="1"/>
</dbReference>
<dbReference type="Gene3D" id="3.90.180.10">
    <property type="entry name" value="Medium-chain alcohol dehydrogenases, catalytic domain"/>
    <property type="match status" value="1"/>
</dbReference>
<dbReference type="Gene3D" id="3.40.50.720">
    <property type="entry name" value="NAD(P)-binding Rossmann-like Domain"/>
    <property type="match status" value="1"/>
</dbReference>
<dbReference type="EMBL" id="MU865108">
    <property type="protein sequence ID" value="KAK4457560.1"/>
    <property type="molecule type" value="Genomic_DNA"/>
</dbReference>
<proteinExistence type="predicted"/>
<dbReference type="CDD" id="cd08276">
    <property type="entry name" value="MDR7"/>
    <property type="match status" value="1"/>
</dbReference>
<dbReference type="PANTHER" id="PTHR45033:SF1">
    <property type="entry name" value="OXIDOREDUCTASE (EUROFUNG)"/>
    <property type="match status" value="1"/>
</dbReference>
<dbReference type="SUPFAM" id="SSF50129">
    <property type="entry name" value="GroES-like"/>
    <property type="match status" value="1"/>
</dbReference>
<dbReference type="PANTHER" id="PTHR45033">
    <property type="match status" value="1"/>
</dbReference>
<dbReference type="AlphaFoldDB" id="A0AAV9HBW3"/>
<evidence type="ECO:0000313" key="2">
    <source>
        <dbReference type="EMBL" id="KAK4457560.1"/>
    </source>
</evidence>
<dbReference type="InterPro" id="IPR013149">
    <property type="entry name" value="ADH-like_C"/>
</dbReference>
<reference evidence="2" key="2">
    <citation type="submission" date="2023-06" db="EMBL/GenBank/DDBJ databases">
        <authorList>
            <consortium name="Lawrence Berkeley National Laboratory"/>
            <person name="Mondo S.J."/>
            <person name="Hensen N."/>
            <person name="Bonometti L."/>
            <person name="Westerberg I."/>
            <person name="Brannstrom I.O."/>
            <person name="Guillou S."/>
            <person name="Cros-Aarteil S."/>
            <person name="Calhoun S."/>
            <person name="Haridas S."/>
            <person name="Kuo A."/>
            <person name="Pangilinan J."/>
            <person name="Riley R."/>
            <person name="Labutti K."/>
            <person name="Andreopoulos B."/>
            <person name="Lipzen A."/>
            <person name="Chen C."/>
            <person name="Yanf M."/>
            <person name="Daum C."/>
            <person name="Ng V."/>
            <person name="Clum A."/>
            <person name="Steindorff A."/>
            <person name="Ohm R."/>
            <person name="Martin F."/>
            <person name="Silar P."/>
            <person name="Natvig D."/>
            <person name="Lalanne C."/>
            <person name="Gautier V."/>
            <person name="Ament-Velasquez S.L."/>
            <person name="Kruys A."/>
            <person name="Hutchinson M.I."/>
            <person name="Powell A.J."/>
            <person name="Barry K."/>
            <person name="Miller A.N."/>
            <person name="Grigoriev I.V."/>
            <person name="Debuchy R."/>
            <person name="Gladieux P."/>
            <person name="Thoren M.H."/>
            <person name="Johannesson H."/>
        </authorList>
    </citation>
    <scope>NUCLEOTIDE SEQUENCE</scope>
    <source>
        <strain evidence="2">PSN324</strain>
    </source>
</reference>
<dbReference type="InterPro" id="IPR036291">
    <property type="entry name" value="NAD(P)-bd_dom_sf"/>
</dbReference>
<feature type="domain" description="Enoyl reductase (ER)" evidence="1">
    <location>
        <begin position="37"/>
        <end position="366"/>
    </location>
</feature>
<sequence length="370" mass="39844">MAEFTQNSLNSSILPSLIQFVMAIPETYKAFRRTTGELPRTISPSTEQLPRELGPHDVLVKIHAVSLNFRDVAMLHGRYPAEAIDQGIPCSDAAAEVAAIGSAVKDFSIGDRVSVVFDPSNVTGCEDEPPSGLGGDVEGVLREYAVFEDNYVVQVPQHLSWEEITTLPCAGVTAWTALDGLKAKKPRSALLQGTGGVSMFCLLICLAAGIRPIITSSSDRKLQDIQKLGSDVRTINYKTVSDQAAEVSRLTDGKGVDFVINNTGPGSIPQDISFLRRRGGVISLVGFLAGLNGDWQPAALMALMAKFAKLQGIAVGSKEDFVDLNRFLAEKKVSLAPLIDRVFTFDESPAAFDYLYSGSHVGKVIIKVQD</sequence>
<dbReference type="Pfam" id="PF08240">
    <property type="entry name" value="ADH_N"/>
    <property type="match status" value="1"/>
</dbReference>
<comment type="caution">
    <text evidence="2">The sequence shown here is derived from an EMBL/GenBank/DDBJ whole genome shotgun (WGS) entry which is preliminary data.</text>
</comment>
<dbReference type="InterPro" id="IPR020843">
    <property type="entry name" value="ER"/>
</dbReference>
<evidence type="ECO:0000313" key="3">
    <source>
        <dbReference type="Proteomes" id="UP001321749"/>
    </source>
</evidence>
<dbReference type="GO" id="GO:0016491">
    <property type="term" value="F:oxidoreductase activity"/>
    <property type="evidence" value="ECO:0007669"/>
    <property type="project" value="InterPro"/>
</dbReference>